<dbReference type="Proteomes" id="UP000654993">
    <property type="component" value="Unassembled WGS sequence"/>
</dbReference>
<dbReference type="PANTHER" id="PTHR18964:SF149">
    <property type="entry name" value="BIFUNCTIONAL UDP-N-ACETYLGLUCOSAMINE 2-EPIMERASE_N-ACETYLMANNOSAMINE KINASE"/>
    <property type="match status" value="1"/>
</dbReference>
<gene>
    <name evidence="4" type="ORF">PRECH8_03250</name>
</gene>
<dbReference type="EMBL" id="BMAQ01000002">
    <property type="protein sequence ID" value="GFR37029.1"/>
    <property type="molecule type" value="Genomic_DNA"/>
</dbReference>
<dbReference type="GO" id="GO:0042732">
    <property type="term" value="P:D-xylose metabolic process"/>
    <property type="evidence" value="ECO:0007669"/>
    <property type="project" value="UniProtKB-KW"/>
</dbReference>
<keyword evidence="3" id="KW-0859">Xylose metabolism</keyword>
<organism evidence="4 5">
    <name type="scientific">Insulibacter thermoxylanivorax</name>
    <dbReference type="NCBI Taxonomy" id="2749268"/>
    <lineage>
        <taxon>Bacteria</taxon>
        <taxon>Bacillati</taxon>
        <taxon>Bacillota</taxon>
        <taxon>Bacilli</taxon>
        <taxon>Bacillales</taxon>
        <taxon>Paenibacillaceae</taxon>
        <taxon>Insulibacter</taxon>
    </lineage>
</organism>
<reference evidence="4" key="1">
    <citation type="submission" date="2020-08" db="EMBL/GenBank/DDBJ databases">
        <authorList>
            <person name="Uke A."/>
            <person name="Chhe C."/>
            <person name="Baramee S."/>
            <person name="Kosugi A."/>
        </authorList>
    </citation>
    <scope>NUCLEOTIDE SEQUENCE</scope>
    <source>
        <strain evidence="4">DA-C8</strain>
    </source>
</reference>
<name>A0A916QDL3_9BACL</name>
<comment type="similarity">
    <text evidence="2">Belongs to the ROK (NagC/XylR) family.</text>
</comment>
<proteinExistence type="inferred from homology"/>
<accession>A0A916QDL3</accession>
<comment type="function">
    <text evidence="1">Transcriptional repressor of xylose-utilizing enzymes.</text>
</comment>
<dbReference type="AlphaFoldDB" id="A0A916QDL3"/>
<dbReference type="Gene3D" id="1.10.10.10">
    <property type="entry name" value="Winged helix-like DNA-binding domain superfamily/Winged helix DNA-binding domain"/>
    <property type="match status" value="1"/>
</dbReference>
<keyword evidence="5" id="KW-1185">Reference proteome</keyword>
<evidence type="ECO:0000313" key="4">
    <source>
        <dbReference type="EMBL" id="GFR37029.1"/>
    </source>
</evidence>
<evidence type="ECO:0000256" key="2">
    <source>
        <dbReference type="ARBA" id="ARBA00006479"/>
    </source>
</evidence>
<protein>
    <submittedName>
        <fullName evidence="4">Transcriptional regulator</fullName>
    </submittedName>
</protein>
<dbReference type="InterPro" id="IPR036390">
    <property type="entry name" value="WH_DNA-bd_sf"/>
</dbReference>
<dbReference type="Pfam" id="PF00480">
    <property type="entry name" value="ROK"/>
    <property type="match status" value="1"/>
</dbReference>
<dbReference type="PANTHER" id="PTHR18964">
    <property type="entry name" value="ROK (REPRESSOR, ORF, KINASE) FAMILY"/>
    <property type="match status" value="1"/>
</dbReference>
<comment type="caution">
    <text evidence="4">The sequence shown here is derived from an EMBL/GenBank/DDBJ whole genome shotgun (WGS) entry which is preliminary data.</text>
</comment>
<reference evidence="4" key="2">
    <citation type="journal article" date="2021" name="Data Brief">
        <title>Draft genome sequence data of the facultative, thermophilic, xylanolytic bacterium Paenibacillus sp. strain DA-C8.</title>
        <authorList>
            <person name="Chhe C."/>
            <person name="Uke A."/>
            <person name="Baramee S."/>
            <person name="Ungkulpasvich U."/>
            <person name="Tachaapaikoon C."/>
            <person name="Pason P."/>
            <person name="Waeonukul R."/>
            <person name="Ratanakhanokchai K."/>
            <person name="Kosugi A."/>
        </authorList>
    </citation>
    <scope>NUCLEOTIDE SEQUENCE</scope>
    <source>
        <strain evidence="4">DA-C8</strain>
    </source>
</reference>
<sequence>MRDPVASRLPNRKAKEVFQRIRLKGTISKQELQEATGYTISTLTRLLEELVELRFIEETGFGESTGGRRPTLYRIRADYGYVLGLDISRATSRIVLCDMHLNKLDSVIWPMNSRSTPEHLIDAAVAAAKAMLAKHHIQHGDVLGIGIGAVGPLDRHAGMIFDPQGFPAEGWMSIPICRILNERLALPVYLDNGANTALLGEYWSDPVHRSDHMLYVHVGVGIRSAVMVGGKIAHGAFDMEGAVGQMIIQSDGAAPISGKGNYGAWESYVTTHALVRTAVSQIKRGRESRMCGMVEDVEQLTYAHLEQAYAEGDPLAREIYLNAAASFGIGLANLLNILHPEIVILGGPIAGHIDCFYDDGIRIAIQNTYYYPEYQVKFLKSRLQDDAVAIGAASMVIQQLSI</sequence>
<evidence type="ECO:0000313" key="5">
    <source>
        <dbReference type="Proteomes" id="UP000654993"/>
    </source>
</evidence>
<dbReference type="RefSeq" id="WP_242457380.1">
    <property type="nucleotide sequence ID" value="NZ_BMAQ01000002.1"/>
</dbReference>
<dbReference type="InterPro" id="IPR000600">
    <property type="entry name" value="ROK"/>
</dbReference>
<dbReference type="SUPFAM" id="SSF46785">
    <property type="entry name" value="Winged helix' DNA-binding domain"/>
    <property type="match status" value="1"/>
</dbReference>
<evidence type="ECO:0000256" key="1">
    <source>
        <dbReference type="ARBA" id="ARBA00002486"/>
    </source>
</evidence>
<dbReference type="Gene3D" id="3.30.420.40">
    <property type="match status" value="2"/>
</dbReference>
<dbReference type="SUPFAM" id="SSF53067">
    <property type="entry name" value="Actin-like ATPase domain"/>
    <property type="match status" value="1"/>
</dbReference>
<dbReference type="InterPro" id="IPR036388">
    <property type="entry name" value="WH-like_DNA-bd_sf"/>
</dbReference>
<keyword evidence="3" id="KW-0119">Carbohydrate metabolism</keyword>
<evidence type="ECO:0000256" key="3">
    <source>
        <dbReference type="ARBA" id="ARBA00022629"/>
    </source>
</evidence>
<dbReference type="InterPro" id="IPR043129">
    <property type="entry name" value="ATPase_NBD"/>
</dbReference>